<feature type="transmembrane region" description="Helical" evidence="9">
    <location>
        <begin position="322"/>
        <end position="341"/>
    </location>
</feature>
<dbReference type="AlphaFoldDB" id="A0A1I2KTK8"/>
<feature type="transmembrane region" description="Helical" evidence="9">
    <location>
        <begin position="220"/>
        <end position="240"/>
    </location>
</feature>
<keyword evidence="5 9" id="KW-0812">Transmembrane</keyword>
<dbReference type="EMBL" id="FONW01000013">
    <property type="protein sequence ID" value="SFF70255.1"/>
    <property type="molecule type" value="Genomic_DNA"/>
</dbReference>
<keyword evidence="11" id="KW-1185">Reference proteome</keyword>
<evidence type="ECO:0000256" key="2">
    <source>
        <dbReference type="ARBA" id="ARBA00022475"/>
    </source>
</evidence>
<feature type="transmembrane region" description="Helical" evidence="9">
    <location>
        <begin position="74"/>
        <end position="92"/>
    </location>
</feature>
<keyword evidence="1" id="KW-0813">Transport</keyword>
<dbReference type="RefSeq" id="WP_093921330.1">
    <property type="nucleotide sequence ID" value="NZ_FONW01000013.1"/>
</dbReference>
<sequence length="342" mass="36632">MNALSAIGMIALGSMGAASFYVPFKKVKVWSWESYWLTQGIAAWILAPWISALLTVPEGTLLTILSEAPTSSKWLAILFGALWGVGGLTFGLSIRHLGIAMGQSIALGFCAAFGTLIPPIVAGENLLQSTSGLLMILGVGVCIAGIAIIGYAGALKSKGLSEEERKAAIKEFALKKGLIIAFFAGVMSAAFSYGFEVGKPIDAIAIKHGTNPLFQSNPTLIFILTGGFATNFIYCLYLNIKNKSYKEYFSVPAQTLLNNLFFTFLAGVLWFLQFHFYGMGKSQLPASIAPFAWSILMALNIAFGNIWGIALNEWKGAGQKTMAILITGIIVLILSTFVVNLS</sequence>
<feature type="transmembrane region" description="Helical" evidence="9">
    <location>
        <begin position="291"/>
        <end position="310"/>
    </location>
</feature>
<keyword evidence="6" id="KW-0769">Symport</keyword>
<feature type="transmembrane region" description="Helical" evidence="9">
    <location>
        <begin position="36"/>
        <end position="54"/>
    </location>
</feature>
<keyword evidence="8 9" id="KW-0472">Membrane</keyword>
<dbReference type="GO" id="GO:0015153">
    <property type="term" value="F:rhamnose transmembrane transporter activity"/>
    <property type="evidence" value="ECO:0007669"/>
    <property type="project" value="InterPro"/>
</dbReference>
<feature type="transmembrane region" description="Helical" evidence="9">
    <location>
        <begin position="133"/>
        <end position="155"/>
    </location>
</feature>
<name>A0A1I2KTK8_9BACT</name>
<feature type="transmembrane region" description="Helical" evidence="9">
    <location>
        <begin position="260"/>
        <end position="279"/>
    </location>
</feature>
<keyword evidence="3" id="KW-0997">Cell inner membrane</keyword>
<dbReference type="Proteomes" id="UP000198964">
    <property type="component" value="Unassembled WGS sequence"/>
</dbReference>
<reference evidence="10 11" key="1">
    <citation type="submission" date="2016-10" db="EMBL/GenBank/DDBJ databases">
        <authorList>
            <person name="de Groot N.N."/>
        </authorList>
    </citation>
    <scope>NUCLEOTIDE SEQUENCE [LARGE SCALE GENOMIC DNA]</scope>
    <source>
        <strain evidence="10 11">CGMCC 1.9156</strain>
    </source>
</reference>
<feature type="transmembrane region" description="Helical" evidence="9">
    <location>
        <begin position="104"/>
        <end position="121"/>
    </location>
</feature>
<evidence type="ECO:0000256" key="1">
    <source>
        <dbReference type="ARBA" id="ARBA00022448"/>
    </source>
</evidence>
<dbReference type="GO" id="GO:0016020">
    <property type="term" value="C:membrane"/>
    <property type="evidence" value="ECO:0007669"/>
    <property type="project" value="InterPro"/>
</dbReference>
<gene>
    <name evidence="10" type="ORF">SAMN05216283_11374</name>
</gene>
<evidence type="ECO:0000313" key="11">
    <source>
        <dbReference type="Proteomes" id="UP000198964"/>
    </source>
</evidence>
<keyword evidence="7 9" id="KW-1133">Transmembrane helix</keyword>
<evidence type="ECO:0000313" key="10">
    <source>
        <dbReference type="EMBL" id="SFF70255.1"/>
    </source>
</evidence>
<organism evidence="10 11">
    <name type="scientific">Sunxiuqinia elliptica</name>
    <dbReference type="NCBI Taxonomy" id="655355"/>
    <lineage>
        <taxon>Bacteria</taxon>
        <taxon>Pseudomonadati</taxon>
        <taxon>Bacteroidota</taxon>
        <taxon>Bacteroidia</taxon>
        <taxon>Marinilabiliales</taxon>
        <taxon>Prolixibacteraceae</taxon>
        <taxon>Sunxiuqinia</taxon>
    </lineage>
</organism>
<dbReference type="GO" id="GO:0015293">
    <property type="term" value="F:symporter activity"/>
    <property type="evidence" value="ECO:0007669"/>
    <property type="project" value="UniProtKB-KW"/>
</dbReference>
<feature type="transmembrane region" description="Helical" evidence="9">
    <location>
        <begin position="6"/>
        <end position="24"/>
    </location>
</feature>
<feature type="transmembrane region" description="Helical" evidence="9">
    <location>
        <begin position="176"/>
        <end position="195"/>
    </location>
</feature>
<evidence type="ECO:0000256" key="4">
    <source>
        <dbReference type="ARBA" id="ARBA00022597"/>
    </source>
</evidence>
<keyword evidence="2" id="KW-1003">Cell membrane</keyword>
<protein>
    <submittedName>
        <fullName evidence="10">L-rhamnose-H+ transport protein</fullName>
    </submittedName>
</protein>
<dbReference type="InterPro" id="IPR004673">
    <property type="entry name" value="L-rhamnose-proton_sym_RhaT"/>
</dbReference>
<keyword evidence="4" id="KW-0762">Sugar transport</keyword>
<evidence type="ECO:0000256" key="9">
    <source>
        <dbReference type="SAM" id="Phobius"/>
    </source>
</evidence>
<dbReference type="STRING" id="655355.SAMN05216283_11374"/>
<evidence type="ECO:0000256" key="7">
    <source>
        <dbReference type="ARBA" id="ARBA00022989"/>
    </source>
</evidence>
<evidence type="ECO:0000256" key="6">
    <source>
        <dbReference type="ARBA" id="ARBA00022847"/>
    </source>
</evidence>
<accession>A0A1I2KTK8</accession>
<evidence type="ECO:0000256" key="5">
    <source>
        <dbReference type="ARBA" id="ARBA00022692"/>
    </source>
</evidence>
<proteinExistence type="predicted"/>
<evidence type="ECO:0000256" key="8">
    <source>
        <dbReference type="ARBA" id="ARBA00023136"/>
    </source>
</evidence>
<evidence type="ECO:0000256" key="3">
    <source>
        <dbReference type="ARBA" id="ARBA00022519"/>
    </source>
</evidence>
<dbReference type="Pfam" id="PF06379">
    <property type="entry name" value="RhaT"/>
    <property type="match status" value="1"/>
</dbReference>